<accession>W2CF02</accession>
<keyword evidence="1" id="KW-1133">Transmembrane helix</keyword>
<organism evidence="2 3">
    <name type="scientific">Tannerella sp. oral taxon BU063 isolate Cell 5</name>
    <dbReference type="NCBI Taxonomy" id="1410950"/>
    <lineage>
        <taxon>Bacteria</taxon>
        <taxon>Pseudomonadati</taxon>
        <taxon>Bacteroidota</taxon>
        <taxon>Bacteroidia</taxon>
        <taxon>Bacteroidales</taxon>
        <taxon>Tannerellaceae</taxon>
        <taxon>Tannerella</taxon>
    </lineage>
</organism>
<evidence type="ECO:0000313" key="2">
    <source>
        <dbReference type="EMBL" id="ETK05603.1"/>
    </source>
</evidence>
<dbReference type="Proteomes" id="UP000018872">
    <property type="component" value="Unassembled WGS sequence"/>
</dbReference>
<feature type="transmembrane region" description="Helical" evidence="1">
    <location>
        <begin position="6"/>
        <end position="26"/>
    </location>
</feature>
<protein>
    <submittedName>
        <fullName evidence="2">Uncharacterized protein</fullName>
    </submittedName>
</protein>
<keyword evidence="1" id="KW-0472">Membrane</keyword>
<gene>
    <name evidence="2" type="ORF">T229_02335</name>
</gene>
<comment type="caution">
    <text evidence="2">The sequence shown here is derived from an EMBL/GenBank/DDBJ whole genome shotgun (WGS) entry which is preliminary data.</text>
</comment>
<dbReference type="EMBL" id="AYYC01000444">
    <property type="protein sequence ID" value="ETK05603.1"/>
    <property type="molecule type" value="Genomic_DNA"/>
</dbReference>
<dbReference type="AlphaFoldDB" id="W2CF02"/>
<keyword evidence="1" id="KW-0812">Transmembrane</keyword>
<evidence type="ECO:0000313" key="3">
    <source>
        <dbReference type="Proteomes" id="UP000018872"/>
    </source>
</evidence>
<dbReference type="PROSITE" id="PS51257">
    <property type="entry name" value="PROKAR_LIPOPROTEIN"/>
    <property type="match status" value="1"/>
</dbReference>
<proteinExistence type="predicted"/>
<name>W2CF02_9BACT</name>
<dbReference type="PATRIC" id="fig|1410950.3.peg.146"/>
<sequence>MKTALLIRWLFMAGAVLVGLIALISCEHDELWQAKKGLKASRRHWEQMKRAKGDSYIYRTRFASFTPRGSNTEIRVEKGRVTSRSFYVIDFIKKDTTHIYTESVADLGTHKEGDPPLTIDELYDRCARDFLSVDPKQNDIFFETDETGVLSTCGYMPKGYVDGRLIGIHIAWIRWEK</sequence>
<reference evidence="2 3" key="1">
    <citation type="submission" date="2013-11" db="EMBL/GenBank/DDBJ databases">
        <title>Single cell genomics of uncultured Tannerella BU063 (oral taxon 286).</title>
        <authorList>
            <person name="Beall C.J."/>
            <person name="Campbell A.G."/>
            <person name="Griffen A.L."/>
            <person name="Podar M."/>
            <person name="Leys E.J."/>
        </authorList>
    </citation>
    <scope>NUCLEOTIDE SEQUENCE [LARGE SCALE GENOMIC DNA]</scope>
    <source>
        <strain evidence="2">Cell 5</strain>
    </source>
</reference>
<evidence type="ECO:0000256" key="1">
    <source>
        <dbReference type="SAM" id="Phobius"/>
    </source>
</evidence>